<evidence type="ECO:0000256" key="6">
    <source>
        <dbReference type="SAM" id="MobiDB-lite"/>
    </source>
</evidence>
<evidence type="ECO:0000313" key="10">
    <source>
        <dbReference type="EMBL" id="MDV6264794.1"/>
    </source>
</evidence>
<evidence type="ECO:0000256" key="2">
    <source>
        <dbReference type="ARBA" id="ARBA00022741"/>
    </source>
</evidence>
<dbReference type="SUPFAM" id="SSF52540">
    <property type="entry name" value="P-loop containing nucleoside triphosphate hydrolases"/>
    <property type="match status" value="1"/>
</dbReference>
<feature type="compositionally biased region" description="Basic and acidic residues" evidence="6">
    <location>
        <begin position="1527"/>
        <end position="1539"/>
    </location>
</feature>
<dbReference type="InterPro" id="IPR041679">
    <property type="entry name" value="DNA2/NAM7-like_C"/>
</dbReference>
<accession>A0ABU4BKQ6</accession>
<feature type="compositionally biased region" description="Polar residues" evidence="6">
    <location>
        <begin position="1580"/>
        <end position="1598"/>
    </location>
</feature>
<evidence type="ECO:0000256" key="1">
    <source>
        <dbReference type="ARBA" id="ARBA00007913"/>
    </source>
</evidence>
<dbReference type="EMBL" id="JAWLJX010000019">
    <property type="protein sequence ID" value="MDV6264794.1"/>
    <property type="molecule type" value="Genomic_DNA"/>
</dbReference>
<feature type="domain" description="DNA2/NAM7 helicase-like C-terminal" evidence="8">
    <location>
        <begin position="1137"/>
        <end position="1321"/>
    </location>
</feature>
<dbReference type="Pfam" id="PF13086">
    <property type="entry name" value="AAA_11"/>
    <property type="match status" value="1"/>
</dbReference>
<dbReference type="InterPro" id="IPR027417">
    <property type="entry name" value="P-loop_NTPase"/>
</dbReference>
<dbReference type="Pfam" id="PF18741">
    <property type="entry name" value="MTES_1575"/>
    <property type="match status" value="1"/>
</dbReference>
<comment type="similarity">
    <text evidence="1">Belongs to the DNA2/NAM7 helicase family.</text>
</comment>
<dbReference type="Gene3D" id="3.40.960.10">
    <property type="entry name" value="VSR Endonuclease"/>
    <property type="match status" value="1"/>
</dbReference>
<reference evidence="10 11" key="1">
    <citation type="submission" date="2023-10" db="EMBL/GenBank/DDBJ databases">
        <title>Development of a sustainable strategy for remediation of hydrocarbon-contaminated territories based on the waste exchange concept.</title>
        <authorList>
            <person name="Krivoruchko A."/>
        </authorList>
    </citation>
    <scope>NUCLEOTIDE SEQUENCE [LARGE SCALE GENOMIC DNA]</scope>
    <source>
        <strain evidence="10 11">IEGM 1323</strain>
    </source>
</reference>
<evidence type="ECO:0000259" key="9">
    <source>
        <dbReference type="Pfam" id="PF18741"/>
    </source>
</evidence>
<protein>
    <submittedName>
        <fullName evidence="10">AAA domain-containing protein</fullName>
    </submittedName>
</protein>
<feature type="region of interest" description="Disordered" evidence="6">
    <location>
        <begin position="1527"/>
        <end position="1694"/>
    </location>
</feature>
<dbReference type="InterPro" id="IPR011335">
    <property type="entry name" value="Restrct_endonuc-II-like"/>
</dbReference>
<dbReference type="InterPro" id="IPR050534">
    <property type="entry name" value="Coronavir_polyprotein_1ab"/>
</dbReference>
<dbReference type="CDD" id="cd18808">
    <property type="entry name" value="SF1_C_Upf1"/>
    <property type="match status" value="1"/>
</dbReference>
<feature type="compositionally biased region" description="Low complexity" evidence="6">
    <location>
        <begin position="1560"/>
        <end position="1579"/>
    </location>
</feature>
<dbReference type="InterPro" id="IPR041677">
    <property type="entry name" value="DNA2/NAM7_AAA_11"/>
</dbReference>
<evidence type="ECO:0000259" key="7">
    <source>
        <dbReference type="Pfam" id="PF13086"/>
    </source>
</evidence>
<keyword evidence="4" id="KW-0347">Helicase</keyword>
<dbReference type="SUPFAM" id="SSF52980">
    <property type="entry name" value="Restriction endonuclease-like"/>
    <property type="match status" value="1"/>
</dbReference>
<evidence type="ECO:0000256" key="4">
    <source>
        <dbReference type="ARBA" id="ARBA00022806"/>
    </source>
</evidence>
<dbReference type="PANTHER" id="PTHR43788">
    <property type="entry name" value="DNA2/NAM7 HELICASE FAMILY MEMBER"/>
    <property type="match status" value="1"/>
</dbReference>
<feature type="compositionally biased region" description="Basic and acidic residues" evidence="6">
    <location>
        <begin position="1655"/>
        <end position="1680"/>
    </location>
</feature>
<dbReference type="Proteomes" id="UP001185755">
    <property type="component" value="Unassembled WGS sequence"/>
</dbReference>
<comment type="caution">
    <text evidence="10">The sequence shown here is derived from an EMBL/GenBank/DDBJ whole genome shotgun (WGS) entry which is preliminary data.</text>
</comment>
<evidence type="ECO:0000256" key="5">
    <source>
        <dbReference type="ARBA" id="ARBA00022840"/>
    </source>
</evidence>
<feature type="compositionally biased region" description="Gly residues" evidence="6">
    <location>
        <begin position="1547"/>
        <end position="1559"/>
    </location>
</feature>
<dbReference type="InterPro" id="IPR047187">
    <property type="entry name" value="SF1_C_Upf1"/>
</dbReference>
<gene>
    <name evidence="10" type="ORF">R3P96_25965</name>
</gene>
<feature type="compositionally biased region" description="Basic and acidic residues" evidence="6">
    <location>
        <begin position="1621"/>
        <end position="1632"/>
    </location>
</feature>
<evidence type="ECO:0000259" key="8">
    <source>
        <dbReference type="Pfam" id="PF13087"/>
    </source>
</evidence>
<dbReference type="Pfam" id="PF13087">
    <property type="entry name" value="AAA_12"/>
    <property type="match status" value="1"/>
</dbReference>
<evidence type="ECO:0000256" key="3">
    <source>
        <dbReference type="ARBA" id="ARBA00022801"/>
    </source>
</evidence>
<keyword evidence="5" id="KW-0067">ATP-binding</keyword>
<evidence type="ECO:0000313" key="11">
    <source>
        <dbReference type="Proteomes" id="UP001185755"/>
    </source>
</evidence>
<proteinExistence type="inferred from homology"/>
<feature type="domain" description="Restriction endonuclease type II-like" evidence="9">
    <location>
        <begin position="1371"/>
        <end position="1463"/>
    </location>
</feature>
<dbReference type="RefSeq" id="WP_317566801.1">
    <property type="nucleotide sequence ID" value="NZ_JAWLJX010000019.1"/>
</dbReference>
<sequence>MTAAAATGREHDDELKSRVQRLLRFLREIVEARSNPVLRFDDHVQVEWVHSGDVPMQLDLLAKQGGVVLRAPRIAVDEPPAPPELLSGWLDPQIVADSRYRELELADASSVTSRRRAEAQESDADFDIRKAYEIKKAFEEYSQSWKEWAQEDRERRPQAAIYQALQLMMQELASRPESIELVVASGLLTSSNADPQRSVRTHLITQSANIERDVRTGDLLVRLAANTTPRLEDGQLLTGSNEFDTSGSVDLAQQLHNSVTSPIGAGVEQFLRTWAARVPRHEIEVLDRVGPPGALAYIDDDRTLTISPALVLRTRNSFALVEYYEQMIADLEFADSPVPLGLAQLVDAIEPADRLAWLERTGAGESSVLAEDPLFPLPANAEQSQIIERLGRDSGVVVEGPPGTGKTHTIANLMSGLLARGQRVLVTSEKSQALRVLRDKLPPELQELCVSITDLSRGGSDELNRSVAKIAERKTSFDEASEVQKIEALTTQRASALARRAELLDRVSALRESETVVHEYVSDGYDGTVSSIVRKVKAAESSHEWLPGPLLADRPPLDGAQVDRLRTLIATSDESRELRSRQVLPRPETMLPNSAELAALCQRAGAQIDAVSPQAGSLITLLDGVQPAVSAEIRQLCEELAARVRAVAELDGSYSRLTDSVLSGEAAHLWSRVSGLDLMVETAAASDRYVGAHDVQCSSSSSAALAAMDALAGALESGVEWKPRFRRSEEQKAVEALGIVATVDGQPATTAMAARLVAEHIRALDTVQTAAVLLADLAIIVPLDGTRSIRVNDVARIADRLGQVASVVSARDALVHRLYAISPAAPWIRSLAEAHEIAGAADAIAKRADIDAARAELEALQFAVATRIDAGPSPEGSTLVSALSTADPVELAAAVASYSQACAEQEDQLLLESMSASLSAVAPALFDLVEDTAADLEWDELSWQMSKAWAWRRAREWVGEQHHGGLEQQLEAELSAADTDIAYLTTRLAAASAWRNSLERMTAVEVRALQTYREHISSIGSGAGKYAETYRSAARSAMREAQSAVPAWVMPLSQVLASIPPVPGSFDVVIVDEASQADITSLFLLYLAPRVIVVGDDRQCAPADVMQTGTLEDVFDRLDVYLPDLPEHVRATLTPRSSLFSMLRTRFGQVVRLREHFRSMPEIINWSSQQFYGDSPLVPVRQFGADRLPPLRHTYVRGATVTGKSASLVNRTEAVAIAQQIADCLEDPSYDNLTFGVVVLQGQSQVDEIRNELIKRIGIEQWEQRRLRVGTPPDFQGDERNVVFLSMVVAPDQNFATLTANQYKRRFNVAASRAQDQLWLFHSVTVDRLKRADLRNSLLSYVTSVSPAPADPMPVNVSREVRTAPFETLLEQQLWNDLVDRGFHVNPGVEVNNRRLGLVVTGESSRLAVECDGDTFLSTSAQRLADLQREQELKRCGWTFWRVRESEYYLDRDAALESLWATLAQLGIKPNSVVVDGVASSDEAWTPVPLEASQFDDSGAFDTSSTDDSSVHHRSVLSLWTMPHIDIPTEAHSGDRETPTRTNGSRGADGTGTTNGSGTNGAHATNGSGGSAASRGSAHPNGSSTSSRSPMTNGSTQPKPEKPETTAAERTADNGVTSPARAEEAAEARDETTPTVEPTESAAEVPNGADESPVEPEKTDAERSVGLEESEDQKISEHELPLNGLRGYTTRRRP</sequence>
<organism evidence="10 11">
    <name type="scientific">Rhodococcoides yunnanense</name>
    <dbReference type="NCBI Taxonomy" id="278209"/>
    <lineage>
        <taxon>Bacteria</taxon>
        <taxon>Bacillati</taxon>
        <taxon>Actinomycetota</taxon>
        <taxon>Actinomycetes</taxon>
        <taxon>Mycobacteriales</taxon>
        <taxon>Nocardiaceae</taxon>
        <taxon>Rhodococcoides</taxon>
    </lineage>
</organism>
<name>A0ABU4BKQ6_9NOCA</name>
<keyword evidence="3" id="KW-0378">Hydrolase</keyword>
<dbReference type="PANTHER" id="PTHR43788:SF8">
    <property type="entry name" value="DNA-BINDING PROTEIN SMUBP-2"/>
    <property type="match status" value="1"/>
</dbReference>
<feature type="domain" description="DNA2/NAM7 helicase helicase" evidence="7">
    <location>
        <begin position="380"/>
        <end position="500"/>
    </location>
</feature>
<dbReference type="InterPro" id="IPR049468">
    <property type="entry name" value="Restrct_endonuc-II-like_dom"/>
</dbReference>
<keyword evidence="2" id="KW-0547">Nucleotide-binding</keyword>
<keyword evidence="11" id="KW-1185">Reference proteome</keyword>
<dbReference type="Gene3D" id="3.40.50.300">
    <property type="entry name" value="P-loop containing nucleotide triphosphate hydrolases"/>
    <property type="match status" value="3"/>
</dbReference>